<name>A0AAD8U1W1_LOLMU</name>
<dbReference type="SUPFAM" id="SSF48371">
    <property type="entry name" value="ARM repeat"/>
    <property type="match status" value="1"/>
</dbReference>
<gene>
    <name evidence="2" type="ORF">QYE76_012904</name>
</gene>
<protein>
    <recommendedName>
        <fullName evidence="1">TTI1 N-terminal TPR domain-containing protein</fullName>
    </recommendedName>
</protein>
<sequence>MAAAAAAASDETLAAVFAQLKPHTTALLGVLRSGGPATNSAAASSLRAMAALLRSAPAPAVQLCFEYTVFPLLMLLDAAVLCRKEGKAAGQGVGESDITDAVAEGGLACLEILLSKCRLTSVNQMATLLKKLTPGAMLSPTEASEEFRLGIIRCFRAMILQVQPCSDKSCSCKQATVLPTTPAIISSEVCSVAHQKHSAKQDECLLAFLQSQYASAAVGHWLSLLLQSSDIEASRGHRGSGGLRKESLLALRILIAKVGSADALAFFLPGIVSRLGKLLYTSKTMISGAAGSALSIEQAVLGLTEALMIVLCDKENLSALDMPSDNSSTRFSGGSSDHVLQKLRQLPTKNESIQIGNAETTEGTISDVSKNSADRRSLHVKRTRKWLEETTSNIDKLFSATFPHLSIHPSEKVRRSVVNGVRGLLSSCSYTLTRSKMLLVECLCVLACDDTAAVSEAAQDSLDHLFMKGQSFLSENEVSDIFTRLLEKLPQLVLGSEEITALSHARKLLALTFYAGPQFLINHLHRSPVAAARFFDCLGLCISHGSQFSGSMDKLIVSKPLSVGYLYSVAELKSGAYPKYISHSSQHATSSSIAPKISVLRDDGSSNAHGTVEYELPHVPPWFVHASSQRLYFALAGMVRLVGLSTVSGQGTNTSLSVFVDILLNQFRRLSTELRAKDTQRYGVQRWYMKSDSGQILRQASAAVCMLNELIYGLSDQSLCICLQLFNRSSAQVVPGQNDKTSSAGHRGVTDSRVVWKISEEMGTKDDIVHCIGSILHEYMSPEVWDLPTEQNSELCLGEISLPLHLFRDTTALQQVMLDGIGVFGIILGQDFARSGFMHSSLYLLLRKLISSSAQIRIASDAVLRTLATSGGYSTVGQFVVANADYIVDSLCRQLRHLDLNPHVPDILASMLSYIGASRDILPFLEEPMRAVSSELEVLGRHDHPHLTVPFLKAVSEIAKACSHESISLPDEVQSFYVKVRTEGQAVQNSVEKRRETSVTAEATDVDAQPEFLCLEYWEDLLCKLNDMRRYRRIVGSLVGSCLYASTPLLSSTKESACLVALDIVENAVVSIAKVEEAYKCEIESKAVISEAVQLLSLDELLDDMDSAEDVDENRLPPAMNKLWPYFVICLKNKISVAVVRRCTEVLGRTIQICGGDFFIRRFHKDGYIIWRLLALSPFKRKTLSLMDEKAIILPYRNTSLTSEEPMAEISSQKIQIAVLDMITEISSNKRSAIALESVLKKICGLVVGIAYSGLIGLREAAIRALTGLACMDADLVWLLLADVYHSLNQRDIPLPPIQDLVELCDLLPPPMSSREYLFVQYGGDGVRYDIDPSSVHEVFKRMEDAVFK</sequence>
<dbReference type="EMBL" id="JAUUTY010000001">
    <property type="protein sequence ID" value="KAK1696207.1"/>
    <property type="molecule type" value="Genomic_DNA"/>
</dbReference>
<keyword evidence="3" id="KW-1185">Reference proteome</keyword>
<dbReference type="PANTHER" id="PTHR18460">
    <property type="entry name" value="TEL2 INTERACTING PROTEIN 1 TTI1 FAMILY MEMBER"/>
    <property type="match status" value="1"/>
</dbReference>
<dbReference type="Pfam" id="PF24173">
    <property type="entry name" value="TPR_TTI1_N"/>
    <property type="match status" value="1"/>
</dbReference>
<feature type="domain" description="TTI1 N-terminal TPR" evidence="1">
    <location>
        <begin position="205"/>
        <end position="450"/>
    </location>
</feature>
<organism evidence="2 3">
    <name type="scientific">Lolium multiflorum</name>
    <name type="common">Italian ryegrass</name>
    <name type="synonym">Lolium perenne subsp. multiflorum</name>
    <dbReference type="NCBI Taxonomy" id="4521"/>
    <lineage>
        <taxon>Eukaryota</taxon>
        <taxon>Viridiplantae</taxon>
        <taxon>Streptophyta</taxon>
        <taxon>Embryophyta</taxon>
        <taxon>Tracheophyta</taxon>
        <taxon>Spermatophyta</taxon>
        <taxon>Magnoliopsida</taxon>
        <taxon>Liliopsida</taxon>
        <taxon>Poales</taxon>
        <taxon>Poaceae</taxon>
        <taxon>BOP clade</taxon>
        <taxon>Pooideae</taxon>
        <taxon>Poodae</taxon>
        <taxon>Poeae</taxon>
        <taxon>Poeae Chloroplast Group 2 (Poeae type)</taxon>
        <taxon>Loliodinae</taxon>
        <taxon>Loliinae</taxon>
        <taxon>Lolium</taxon>
    </lineage>
</organism>
<dbReference type="GO" id="GO:0005737">
    <property type="term" value="C:cytoplasm"/>
    <property type="evidence" value="ECO:0007669"/>
    <property type="project" value="TreeGrafter"/>
</dbReference>
<proteinExistence type="predicted"/>
<dbReference type="InterPro" id="IPR016024">
    <property type="entry name" value="ARM-type_fold"/>
</dbReference>
<dbReference type="InterPro" id="IPR052587">
    <property type="entry name" value="TELO2-interacting_protein_1"/>
</dbReference>
<dbReference type="Pfam" id="PF21547">
    <property type="entry name" value="TTI1"/>
    <property type="match status" value="1"/>
</dbReference>
<evidence type="ECO:0000313" key="3">
    <source>
        <dbReference type="Proteomes" id="UP001231189"/>
    </source>
</evidence>
<dbReference type="InterPro" id="IPR049362">
    <property type="entry name" value="TTI1_rpt"/>
</dbReference>
<evidence type="ECO:0000259" key="1">
    <source>
        <dbReference type="Pfam" id="PF24173"/>
    </source>
</evidence>
<dbReference type="Proteomes" id="UP001231189">
    <property type="component" value="Unassembled WGS sequence"/>
</dbReference>
<accession>A0AAD8U1W1</accession>
<evidence type="ECO:0000313" key="2">
    <source>
        <dbReference type="EMBL" id="KAK1696207.1"/>
    </source>
</evidence>
<reference evidence="2" key="1">
    <citation type="submission" date="2023-07" db="EMBL/GenBank/DDBJ databases">
        <title>A chromosome-level genome assembly of Lolium multiflorum.</title>
        <authorList>
            <person name="Chen Y."/>
            <person name="Copetti D."/>
            <person name="Kolliker R."/>
            <person name="Studer B."/>
        </authorList>
    </citation>
    <scope>NUCLEOTIDE SEQUENCE</scope>
    <source>
        <strain evidence="2">02402/16</strain>
        <tissue evidence="2">Leaf</tissue>
    </source>
</reference>
<dbReference type="InterPro" id="IPR057566">
    <property type="entry name" value="TPR_TTI1_N"/>
</dbReference>
<dbReference type="PANTHER" id="PTHR18460:SF3">
    <property type="entry name" value="TELO2-INTERACTING PROTEIN 1 HOMOLOG"/>
    <property type="match status" value="1"/>
</dbReference>
<comment type="caution">
    <text evidence="2">The sequence shown here is derived from an EMBL/GenBank/DDBJ whole genome shotgun (WGS) entry which is preliminary data.</text>
</comment>